<evidence type="ECO:0000313" key="1">
    <source>
        <dbReference type="EMBL" id="KAA0702684.1"/>
    </source>
</evidence>
<comment type="caution">
    <text evidence="1">The sequence shown here is derived from an EMBL/GenBank/DDBJ whole genome shotgun (WGS) entry which is preliminary data.</text>
</comment>
<dbReference type="EMBL" id="SOYY01000024">
    <property type="protein sequence ID" value="KAA0702684.1"/>
    <property type="molecule type" value="Genomic_DNA"/>
</dbReference>
<keyword evidence="2" id="KW-1185">Reference proteome</keyword>
<name>A0A5A9MY81_9TELE</name>
<protein>
    <submittedName>
        <fullName evidence="1">Uncharacterized protein</fullName>
    </submittedName>
</protein>
<dbReference type="Proteomes" id="UP000324632">
    <property type="component" value="Chromosome 24"/>
</dbReference>
<evidence type="ECO:0000313" key="2">
    <source>
        <dbReference type="Proteomes" id="UP000324632"/>
    </source>
</evidence>
<accession>A0A5A9MY81</accession>
<dbReference type="AlphaFoldDB" id="A0A5A9MY81"/>
<sequence>MTGPLLVRSPNNPARLWQRCHRIAGVSHGLRSNLRQQGPSLRPDKLSSSSGSVLLFQAWLKIQELPLTDLAACARQLFAPILSSLASQKRREGASLCPKHGRERVSAREVKQRSRRAGDLPHALFLQGTLTPGVQTLSVCGAEVLSLLSASCLVLLNEWILSDSGKPWDLGSEVQGQRSCVYGGYFYCSMASGALEPKRQGTRSRCTSGRQYVIPCNGRLSNVVPTRSPPRSSCRDAPCIRPRPGSEIVFAVRRLDYNVVTAVSHGTNPVPC</sequence>
<proteinExistence type="predicted"/>
<reference evidence="1 2" key="1">
    <citation type="journal article" date="2019" name="Mol. Ecol. Resour.">
        <title>Chromosome-level genome assembly of Triplophysa tibetana, a fish adapted to the harsh high-altitude environment of the Tibetan Plateau.</title>
        <authorList>
            <person name="Yang X."/>
            <person name="Liu H."/>
            <person name="Ma Z."/>
            <person name="Zou Y."/>
            <person name="Zou M."/>
            <person name="Mao Y."/>
            <person name="Li X."/>
            <person name="Wang H."/>
            <person name="Chen T."/>
            <person name="Wang W."/>
            <person name="Yang R."/>
        </authorList>
    </citation>
    <scope>NUCLEOTIDE SEQUENCE [LARGE SCALE GENOMIC DNA]</scope>
    <source>
        <strain evidence="1">TTIB1903HZAU</strain>
        <tissue evidence="1">Muscle</tissue>
    </source>
</reference>
<organism evidence="1 2">
    <name type="scientific">Triplophysa tibetana</name>
    <dbReference type="NCBI Taxonomy" id="1572043"/>
    <lineage>
        <taxon>Eukaryota</taxon>
        <taxon>Metazoa</taxon>
        <taxon>Chordata</taxon>
        <taxon>Craniata</taxon>
        <taxon>Vertebrata</taxon>
        <taxon>Euteleostomi</taxon>
        <taxon>Actinopterygii</taxon>
        <taxon>Neopterygii</taxon>
        <taxon>Teleostei</taxon>
        <taxon>Ostariophysi</taxon>
        <taxon>Cypriniformes</taxon>
        <taxon>Nemacheilidae</taxon>
        <taxon>Triplophysa</taxon>
    </lineage>
</organism>
<gene>
    <name evidence="1" type="ORF">E1301_Tti011230</name>
</gene>